<accession>A0ABN8XDY2</accession>
<dbReference type="InterPro" id="IPR016171">
    <property type="entry name" value="Vanillyl_alc_oxidase_C-sub2"/>
</dbReference>
<dbReference type="PANTHER" id="PTHR11748">
    <property type="entry name" value="D-LACTATE DEHYDROGENASE"/>
    <property type="match status" value="1"/>
</dbReference>
<dbReference type="NCBIfam" id="NF008439">
    <property type="entry name" value="PRK11282.1"/>
    <property type="match status" value="1"/>
</dbReference>
<dbReference type="EMBL" id="OX458932">
    <property type="protein sequence ID" value="CAI9085458.1"/>
    <property type="molecule type" value="Genomic_DNA"/>
</dbReference>
<keyword evidence="4" id="KW-0560">Oxidoreductase</keyword>
<evidence type="ECO:0000256" key="1">
    <source>
        <dbReference type="ARBA" id="ARBA00022630"/>
    </source>
</evidence>
<evidence type="ECO:0000313" key="5">
    <source>
        <dbReference type="Proteomes" id="UP001161497"/>
    </source>
</evidence>
<dbReference type="InterPro" id="IPR036318">
    <property type="entry name" value="FAD-bd_PCMH-like_sf"/>
</dbReference>
<dbReference type="Pfam" id="PF01565">
    <property type="entry name" value="FAD_binding_4"/>
    <property type="match status" value="1"/>
</dbReference>
<dbReference type="Gene3D" id="3.30.465.10">
    <property type="match status" value="1"/>
</dbReference>
<keyword evidence="5" id="KW-1185">Reference proteome</keyword>
<dbReference type="GO" id="GO:0019154">
    <property type="term" value="F:glycolate dehydrogenase activity"/>
    <property type="evidence" value="ECO:0007669"/>
    <property type="project" value="UniProtKB-EC"/>
</dbReference>
<dbReference type="Proteomes" id="UP001161497">
    <property type="component" value="Chromosome"/>
</dbReference>
<dbReference type="InterPro" id="IPR016164">
    <property type="entry name" value="FAD-linked_Oxase-like_C"/>
</dbReference>
<keyword evidence="1" id="KW-0285">Flavoprotein</keyword>
<proteinExistence type="predicted"/>
<dbReference type="SUPFAM" id="SSF55103">
    <property type="entry name" value="FAD-linked oxidases, C-terminal domain"/>
    <property type="match status" value="1"/>
</dbReference>
<keyword evidence="2" id="KW-0274">FAD</keyword>
<dbReference type="PANTHER" id="PTHR11748:SF103">
    <property type="entry name" value="GLYCOLATE OXIDASE SUBUNIT GLCE"/>
    <property type="match status" value="1"/>
</dbReference>
<organism evidence="4 5">
    <name type="scientific">Candidatus Methylacidiphilum fumarolicum</name>
    <dbReference type="NCBI Taxonomy" id="591154"/>
    <lineage>
        <taxon>Bacteria</taxon>
        <taxon>Pseudomonadati</taxon>
        <taxon>Verrucomicrobiota</taxon>
        <taxon>Methylacidiphilae</taxon>
        <taxon>Methylacidiphilales</taxon>
        <taxon>Methylacidiphilaceae</taxon>
        <taxon>Methylacidiphilum (ex Ratnadevi et al. 2023)</taxon>
    </lineage>
</organism>
<dbReference type="EC" id="1.1.99.14" evidence="4"/>
<name>A0ABN8XDY2_9BACT</name>
<dbReference type="SUPFAM" id="SSF56176">
    <property type="entry name" value="FAD-binding/transporter-associated domain-like"/>
    <property type="match status" value="1"/>
</dbReference>
<protein>
    <submittedName>
        <fullName evidence="4">Glycolate dehydrogenase, putative FAD-binding subunit</fullName>
        <ecNumber evidence="4">1.1.99.14</ecNumber>
    </submittedName>
</protein>
<dbReference type="InterPro" id="IPR016166">
    <property type="entry name" value="FAD-bd_PCMH"/>
</dbReference>
<dbReference type="PROSITE" id="PS51387">
    <property type="entry name" value="FAD_PCMH"/>
    <property type="match status" value="1"/>
</dbReference>
<evidence type="ECO:0000256" key="2">
    <source>
        <dbReference type="ARBA" id="ARBA00022827"/>
    </source>
</evidence>
<gene>
    <name evidence="4" type="primary">glcE</name>
    <name evidence="4" type="ORF">MFUM_1090</name>
</gene>
<dbReference type="InterPro" id="IPR006094">
    <property type="entry name" value="Oxid_FAD_bind_N"/>
</dbReference>
<evidence type="ECO:0000313" key="4">
    <source>
        <dbReference type="EMBL" id="CAI9085458.1"/>
    </source>
</evidence>
<dbReference type="RefSeq" id="WP_009058940.1">
    <property type="nucleotide sequence ID" value="NZ_JAHXRZ010000002.1"/>
</dbReference>
<reference evidence="4" key="1">
    <citation type="submission" date="2023-03" db="EMBL/GenBank/DDBJ databases">
        <authorList>
            <person name="Cremers G."/>
            <person name="Picone N."/>
        </authorList>
    </citation>
    <scope>NUCLEOTIDE SEQUENCE</scope>
    <source>
        <strain evidence="4">Sample_alias</strain>
    </source>
</reference>
<sequence length="358" mass="40282">MIDCPSSATDSITNELIEKIRRFISLKEKIKIIGGGTKERLGRKVIGNPINVSENRGIITYDPAELFVTVKSGTPIVYLEAVLKQHGQYLPFEPPHLGEHATVGGVVACGLSGPSRPYKGALKDYLLKVRLINGKGEVLTFGSQVIKNVAGFDLFRLMAGAQGTLGVILEVTFKVLPLPPFSTTVVIEKNATEALRFLSIIAAKYFPLTASCYYNNRLYVRVSGYEKSVRRAAKEIGGDILANDHQFWDSVKERTHPFFINSKRLWRFVLPQSAPLTPIEGEWFFDWGGSQRWWKGEGDNRESLFRWARDQGGYAWCHDKEETLASPLDTALMRIHKRLKEAFDPFGLLNPGRIYEEF</sequence>
<dbReference type="Gene3D" id="1.10.45.10">
    <property type="entry name" value="Vanillyl-alcohol Oxidase, Chain A, domain 4"/>
    <property type="match status" value="1"/>
</dbReference>
<feature type="domain" description="FAD-binding PCMH-type" evidence="3">
    <location>
        <begin position="1"/>
        <end position="178"/>
    </location>
</feature>
<evidence type="ECO:0000259" key="3">
    <source>
        <dbReference type="PROSITE" id="PS51387"/>
    </source>
</evidence>
<dbReference type="InterPro" id="IPR016169">
    <property type="entry name" value="FAD-bd_PCMH_sub2"/>
</dbReference>